<organism evidence="1 2">
    <name type="scientific">Anaerostipes hadrus</name>
    <dbReference type="NCBI Taxonomy" id="649756"/>
    <lineage>
        <taxon>Bacteria</taxon>
        <taxon>Bacillati</taxon>
        <taxon>Bacillota</taxon>
        <taxon>Clostridia</taxon>
        <taxon>Lachnospirales</taxon>
        <taxon>Lachnospiraceae</taxon>
        <taxon>Anaerostipes</taxon>
    </lineage>
</organism>
<dbReference type="EMBL" id="CZAU01000020">
    <property type="protein sequence ID" value="CUP74699.1"/>
    <property type="molecule type" value="Genomic_DNA"/>
</dbReference>
<dbReference type="RefSeq" id="WP_055160812.1">
    <property type="nucleotide sequence ID" value="NZ_CZAU01000020.1"/>
</dbReference>
<protein>
    <submittedName>
        <fullName evidence="1">Uncharacterized protein</fullName>
    </submittedName>
</protein>
<reference evidence="1 2" key="1">
    <citation type="submission" date="2015-09" db="EMBL/GenBank/DDBJ databases">
        <authorList>
            <consortium name="Pathogen Informatics"/>
        </authorList>
    </citation>
    <scope>NUCLEOTIDE SEQUENCE [LARGE SCALE GENOMIC DNA]</scope>
    <source>
        <strain evidence="1 2">2789STDY5834908</strain>
    </source>
</reference>
<name>A0A174QX04_ANAHA</name>
<evidence type="ECO:0000313" key="2">
    <source>
        <dbReference type="Proteomes" id="UP000095564"/>
    </source>
</evidence>
<sequence length="78" mass="8936">MNSYERLLKIMQHQGKKGNNTGLQMARVVQDQVLCNELKLDPEDYYIADGLVLNDGDMVLVYQISDDKYIIICKVVNT</sequence>
<gene>
    <name evidence="1" type="ORF">ERS852520_02085</name>
</gene>
<dbReference type="AlphaFoldDB" id="A0A174QX04"/>
<dbReference type="Proteomes" id="UP000095564">
    <property type="component" value="Unassembled WGS sequence"/>
</dbReference>
<proteinExistence type="predicted"/>
<evidence type="ECO:0000313" key="1">
    <source>
        <dbReference type="EMBL" id="CUP74699.1"/>
    </source>
</evidence>
<accession>A0A174QX04</accession>
<dbReference type="OrthoDB" id="2058114at2"/>